<dbReference type="Proteomes" id="UP000266426">
    <property type="component" value="Unassembled WGS sequence"/>
</dbReference>
<proteinExistence type="predicted"/>
<feature type="chain" id="PRO_5017345785" evidence="2">
    <location>
        <begin position="27"/>
        <end position="207"/>
    </location>
</feature>
<accession>A0A3A4R8P6</accession>
<evidence type="ECO:0000256" key="1">
    <source>
        <dbReference type="SAM" id="Coils"/>
    </source>
</evidence>
<feature type="coiled-coil region" evidence="1">
    <location>
        <begin position="65"/>
        <end position="92"/>
    </location>
</feature>
<dbReference type="Pfam" id="PF11172">
    <property type="entry name" value="DUF2959"/>
    <property type="match status" value="1"/>
</dbReference>
<reference evidence="3 4" key="1">
    <citation type="journal article" date="2017" name="ISME J.">
        <title>Energy and carbon metabolisms in a deep terrestrial subsurface fluid microbial community.</title>
        <authorList>
            <person name="Momper L."/>
            <person name="Jungbluth S.P."/>
            <person name="Lee M.D."/>
            <person name="Amend J.P."/>
        </authorList>
    </citation>
    <scope>NUCLEOTIDE SEQUENCE [LARGE SCALE GENOMIC DNA]</scope>
    <source>
        <strain evidence="3">SURF_26</strain>
    </source>
</reference>
<keyword evidence="1" id="KW-0175">Coiled coil</keyword>
<gene>
    <name evidence="3" type="ORF">C4541_07545</name>
</gene>
<comment type="caution">
    <text evidence="3">The sequence shown here is derived from an EMBL/GenBank/DDBJ whole genome shotgun (WGS) entry which is preliminary data.</text>
</comment>
<feature type="signal peptide" evidence="2">
    <location>
        <begin position="1"/>
        <end position="26"/>
    </location>
</feature>
<dbReference type="InterPro" id="IPR021342">
    <property type="entry name" value="DUF2959"/>
</dbReference>
<evidence type="ECO:0000313" key="4">
    <source>
        <dbReference type="Proteomes" id="UP000266426"/>
    </source>
</evidence>
<protein>
    <submittedName>
        <fullName evidence="3">DUF2959 family protein</fullName>
    </submittedName>
</protein>
<evidence type="ECO:0000256" key="2">
    <source>
        <dbReference type="SAM" id="SignalP"/>
    </source>
</evidence>
<dbReference type="PROSITE" id="PS51257">
    <property type="entry name" value="PROKAR_LIPOPROTEIN"/>
    <property type="match status" value="1"/>
</dbReference>
<evidence type="ECO:0000313" key="3">
    <source>
        <dbReference type="EMBL" id="RJP58648.1"/>
    </source>
</evidence>
<sequence length="207" mass="23395">MNTVKKSLLLILGVMLMIAGCATQKAQLPPGTATSLVNLRHSLANGKLYLERTSETLRDLVKNPRLNTQRQIDLFNQEMVELERVAQEVRDINLDMQTNTSNYFDSWNNEVAQIQNPEITAAGQKRIEESQKVMSEILVKMEQAKSNIGPYISDLRDIQRYLQKDQTADGVMALKPAIDKTLNRENVALQELNQIINAIDKITLSVE</sequence>
<name>A0A3A4R8P6_9BACT</name>
<dbReference type="EMBL" id="QZJZ01000063">
    <property type="protein sequence ID" value="RJP58648.1"/>
    <property type="molecule type" value="Genomic_DNA"/>
</dbReference>
<organism evidence="3 4">
    <name type="scientific">Candidatus Auribacter fodinae</name>
    <dbReference type="NCBI Taxonomy" id="2093366"/>
    <lineage>
        <taxon>Bacteria</taxon>
        <taxon>Pseudomonadati</taxon>
        <taxon>Candidatus Auribacterota</taxon>
        <taxon>Candidatus Auribacteria</taxon>
        <taxon>Candidatus Auribacterales</taxon>
        <taxon>Candidatus Auribacteraceae</taxon>
        <taxon>Candidatus Auribacter</taxon>
    </lineage>
</organism>
<dbReference type="AlphaFoldDB" id="A0A3A4R8P6"/>
<keyword evidence="2" id="KW-0732">Signal</keyword>